<feature type="transmembrane region" description="Helical" evidence="1">
    <location>
        <begin position="41"/>
        <end position="63"/>
    </location>
</feature>
<reference evidence="2 3" key="1">
    <citation type="submission" date="2024-05" db="EMBL/GenBank/DDBJ databases">
        <title>Culex pipiens pipiens assembly and annotation.</title>
        <authorList>
            <person name="Alout H."/>
            <person name="Durand T."/>
        </authorList>
    </citation>
    <scope>NUCLEOTIDE SEQUENCE [LARGE SCALE GENOMIC DNA]</scope>
    <source>
        <strain evidence="2">HA-2024</strain>
        <tissue evidence="2">Whole body</tissue>
    </source>
</reference>
<proteinExistence type="predicted"/>
<keyword evidence="1" id="KW-1133">Transmembrane helix</keyword>
<evidence type="ECO:0000313" key="3">
    <source>
        <dbReference type="Proteomes" id="UP001562425"/>
    </source>
</evidence>
<dbReference type="AlphaFoldDB" id="A0ABD1DMD8"/>
<sequence>MTPTPAASFATATTTFSAPEPVNWVTLVETARYPATLNPVYHPNVMFIFFLFLVGVTCLVYYLPPPALGSFRKGTACSAAAASAAVGPTNYSCGTTTTCTGETVRFRRYSVGSLLSANELTVGNHRFHNPVLAGAGSVVGVTGDGGDLLVTDCELEEILSLRGESPVLVAPPGFCACCAEQQQQQQLHLEQHLVENPLLLEAAPVPQPTVAIAGVDYVQIEIERTAVDPAPPCCYVRAKDADIKECHGPIHDV</sequence>
<comment type="caution">
    <text evidence="2">The sequence shown here is derived from an EMBL/GenBank/DDBJ whole genome shotgun (WGS) entry which is preliminary data.</text>
</comment>
<evidence type="ECO:0000313" key="2">
    <source>
        <dbReference type="EMBL" id="KAL1400830.1"/>
    </source>
</evidence>
<gene>
    <name evidence="2" type="ORF">pipiens_007105</name>
</gene>
<keyword evidence="1" id="KW-0472">Membrane</keyword>
<organism evidence="2 3">
    <name type="scientific">Culex pipiens pipiens</name>
    <name type="common">Northern house mosquito</name>
    <dbReference type="NCBI Taxonomy" id="38569"/>
    <lineage>
        <taxon>Eukaryota</taxon>
        <taxon>Metazoa</taxon>
        <taxon>Ecdysozoa</taxon>
        <taxon>Arthropoda</taxon>
        <taxon>Hexapoda</taxon>
        <taxon>Insecta</taxon>
        <taxon>Pterygota</taxon>
        <taxon>Neoptera</taxon>
        <taxon>Endopterygota</taxon>
        <taxon>Diptera</taxon>
        <taxon>Nematocera</taxon>
        <taxon>Culicoidea</taxon>
        <taxon>Culicidae</taxon>
        <taxon>Culicinae</taxon>
        <taxon>Culicini</taxon>
        <taxon>Culex</taxon>
        <taxon>Culex</taxon>
    </lineage>
</organism>
<dbReference type="EMBL" id="JBEHCU010005116">
    <property type="protein sequence ID" value="KAL1400830.1"/>
    <property type="molecule type" value="Genomic_DNA"/>
</dbReference>
<name>A0ABD1DMD8_CULPP</name>
<dbReference type="Proteomes" id="UP001562425">
    <property type="component" value="Unassembled WGS sequence"/>
</dbReference>
<keyword evidence="1" id="KW-0812">Transmembrane</keyword>
<keyword evidence="3" id="KW-1185">Reference proteome</keyword>
<evidence type="ECO:0000256" key="1">
    <source>
        <dbReference type="SAM" id="Phobius"/>
    </source>
</evidence>
<protein>
    <submittedName>
        <fullName evidence="2">Uncharacterized protein</fullName>
    </submittedName>
</protein>
<accession>A0ABD1DMD8</accession>